<evidence type="ECO:0000256" key="1">
    <source>
        <dbReference type="SAM" id="Phobius"/>
    </source>
</evidence>
<evidence type="ECO:0000313" key="2">
    <source>
        <dbReference type="EMBL" id="KOG34957.1"/>
    </source>
</evidence>
<protein>
    <submittedName>
        <fullName evidence="2">Uncharacterized protein</fullName>
    </submittedName>
</protein>
<feature type="transmembrane region" description="Helical" evidence="1">
    <location>
        <begin position="194"/>
        <end position="217"/>
    </location>
</feature>
<feature type="transmembrane region" description="Helical" evidence="1">
    <location>
        <begin position="251"/>
        <end position="273"/>
    </location>
</feature>
<dbReference type="AlphaFoldDB" id="A0A0L8L9Z5"/>
<feature type="transmembrane region" description="Helical" evidence="1">
    <location>
        <begin position="285"/>
        <end position="305"/>
    </location>
</feature>
<proteinExistence type="predicted"/>
<reference evidence="2 3" key="1">
    <citation type="submission" date="2015-06" db="EMBL/GenBank/DDBJ databases">
        <authorList>
            <person name="Hoefler B.C."/>
            <person name="Straight P.D."/>
        </authorList>
    </citation>
    <scope>NUCLEOTIDE SEQUENCE [LARGE SCALE GENOMIC DNA]</scope>
    <source>
        <strain evidence="2 3">NRRL 3427</strain>
    </source>
</reference>
<keyword evidence="1" id="KW-0472">Membrane</keyword>
<organism evidence="2 3">
    <name type="scientific">Streptomyces viridochromogenes</name>
    <dbReference type="NCBI Taxonomy" id="1938"/>
    <lineage>
        <taxon>Bacteria</taxon>
        <taxon>Bacillati</taxon>
        <taxon>Actinomycetota</taxon>
        <taxon>Actinomycetes</taxon>
        <taxon>Kitasatosporales</taxon>
        <taxon>Streptomycetaceae</taxon>
        <taxon>Streptomyces</taxon>
    </lineage>
</organism>
<feature type="transmembrane region" description="Helical" evidence="1">
    <location>
        <begin position="81"/>
        <end position="101"/>
    </location>
</feature>
<gene>
    <name evidence="2" type="ORF">ADK34_06530</name>
</gene>
<dbReference type="PATRIC" id="fig|1938.6.peg.1431"/>
<name>A0A0L8L9Z5_STRVR</name>
<keyword evidence="1" id="KW-0812">Transmembrane</keyword>
<dbReference type="EMBL" id="LGUP01000036">
    <property type="protein sequence ID" value="KOG34957.1"/>
    <property type="molecule type" value="Genomic_DNA"/>
</dbReference>
<evidence type="ECO:0000313" key="3">
    <source>
        <dbReference type="Proteomes" id="UP000037023"/>
    </source>
</evidence>
<dbReference type="Proteomes" id="UP000037023">
    <property type="component" value="Unassembled WGS sequence"/>
</dbReference>
<accession>A0A0L8L9Z5</accession>
<comment type="caution">
    <text evidence="2">The sequence shown here is derived from an EMBL/GenBank/DDBJ whole genome shotgun (WGS) entry which is preliminary data.</text>
</comment>
<sequence length="314" mass="33607">MVRKEAGAEASAGLAGSLLREVAAEPGRLPEALASFALRRLGPGAGHAVESLRAAHPEADAAALRALVVARGRRRVTAEGAFVGGPFMLFIPFAFCGALLYQARMILELAAVGGLDSTDPERAAELLVLQGVYDDTVTARAALRVAPPSTGRPGRRGLGRWAALWKLVIRMARLLGLMTPTTDTARWFVRVGQIALVVAVFLVGLVAPLVWLPYLAVSYWRATTRLMDRATVFYVGSPDLRSPRGAQFAPAMGVAVLRAVGSLLVPAVAVFLVVTADLQVAGGRWPLLGIVLTSSCLFTGGWWLWRRHRRRSTP</sequence>
<keyword evidence="1" id="KW-1133">Transmembrane helix</keyword>